<accession>A0ABM7E8D0</accession>
<dbReference type="Proteomes" id="UP000272492">
    <property type="component" value="Chromosome"/>
</dbReference>
<keyword evidence="2" id="KW-1185">Reference proteome</keyword>
<organism evidence="1 2">
    <name type="scientific">Bacillus albus</name>
    <dbReference type="NCBI Taxonomy" id="2026189"/>
    <lineage>
        <taxon>Bacteria</taxon>
        <taxon>Bacillati</taxon>
        <taxon>Bacillota</taxon>
        <taxon>Bacilli</taxon>
        <taxon>Bacillales</taxon>
        <taxon>Bacillaceae</taxon>
        <taxon>Bacillus</taxon>
        <taxon>Bacillus cereus group</taxon>
    </lineage>
</organism>
<gene>
    <name evidence="1" type="ORF">EJW27_14975</name>
</gene>
<dbReference type="EMBL" id="CP034548">
    <property type="protein sequence ID" value="AZQ49456.1"/>
    <property type="molecule type" value="Genomic_DNA"/>
</dbReference>
<evidence type="ECO:0000313" key="1">
    <source>
        <dbReference type="EMBL" id="AZQ49456.1"/>
    </source>
</evidence>
<sequence length="17" mass="2126">MMIKKKGINYMPFFFMV</sequence>
<proteinExistence type="predicted"/>
<protein>
    <submittedName>
        <fullName evidence="1">CRISPR-associated DxTHG motif protein</fullName>
    </submittedName>
</protein>
<reference evidence="1 2" key="1">
    <citation type="submission" date="2018-12" db="EMBL/GenBank/DDBJ databases">
        <authorList>
            <person name="Wang H."/>
            <person name="Peng S."/>
            <person name="Yu X."/>
            <person name="Li X."/>
        </authorList>
    </citation>
    <scope>NUCLEOTIDE SEQUENCE [LARGE SCALE GENOMIC DNA]</scope>
    <source>
        <strain evidence="1 2">PFYN01</strain>
    </source>
</reference>
<name>A0ABM7E8D0_9BACI</name>
<evidence type="ECO:0000313" key="2">
    <source>
        <dbReference type="Proteomes" id="UP000272492"/>
    </source>
</evidence>